<dbReference type="Proteomes" id="UP000287101">
    <property type="component" value="Unassembled WGS sequence"/>
</dbReference>
<name>A0A430A8E8_9ENTE</name>
<dbReference type="AlphaFoldDB" id="A0A430A8E8"/>
<feature type="active site" description="Charge relay system" evidence="1">
    <location>
        <position position="300"/>
    </location>
</feature>
<evidence type="ECO:0000256" key="2">
    <source>
        <dbReference type="PIRSR" id="PIRSR639069-2"/>
    </source>
</evidence>
<organism evidence="4 5">
    <name type="scientific">Vagococcus fessus</name>
    <dbReference type="NCBI Taxonomy" id="120370"/>
    <lineage>
        <taxon>Bacteria</taxon>
        <taxon>Bacillati</taxon>
        <taxon>Bacillota</taxon>
        <taxon>Bacilli</taxon>
        <taxon>Lactobacillales</taxon>
        <taxon>Enterococcaceae</taxon>
        <taxon>Vagococcus</taxon>
    </lineage>
</organism>
<dbReference type="EMBL" id="NGJY01000002">
    <property type="protein sequence ID" value="RSU03334.1"/>
    <property type="molecule type" value="Genomic_DNA"/>
</dbReference>
<feature type="binding site" evidence="2">
    <location>
        <position position="90"/>
    </location>
    <ligand>
        <name>substrate</name>
    </ligand>
</feature>
<gene>
    <name evidence="4" type="ORF">CBF31_06365</name>
</gene>
<accession>A0A430A8E8</accession>
<dbReference type="GO" id="GO:0052689">
    <property type="term" value="F:carboxylic ester hydrolase activity"/>
    <property type="evidence" value="ECO:0007669"/>
    <property type="project" value="TreeGrafter"/>
</dbReference>
<reference evidence="4 5" key="1">
    <citation type="submission" date="2017-05" db="EMBL/GenBank/DDBJ databases">
        <title>Vagococcus spp. assemblies.</title>
        <authorList>
            <person name="Gulvik C.A."/>
        </authorList>
    </citation>
    <scope>NUCLEOTIDE SEQUENCE [LARGE SCALE GENOMIC DNA]</scope>
    <source>
        <strain evidence="4 5">CCUG 41755</strain>
    </source>
</reference>
<comment type="caution">
    <text evidence="4">The sequence shown here is derived from an EMBL/GenBank/DDBJ whole genome shotgun (WGS) entry which is preliminary data.</text>
</comment>
<dbReference type="SUPFAM" id="SSF53474">
    <property type="entry name" value="alpha/beta-Hydrolases"/>
    <property type="match status" value="1"/>
</dbReference>
<dbReference type="PANTHER" id="PTHR40111">
    <property type="entry name" value="CEPHALOSPORIN-C DEACETYLASE"/>
    <property type="match status" value="1"/>
</dbReference>
<dbReference type="Gene3D" id="3.40.50.1820">
    <property type="entry name" value="alpha/beta hydrolase"/>
    <property type="match status" value="1"/>
</dbReference>
<feature type="domain" description="Acetyl xylan esterase" evidence="3">
    <location>
        <begin position="9"/>
        <end position="316"/>
    </location>
</feature>
<dbReference type="GO" id="GO:0005976">
    <property type="term" value="P:polysaccharide metabolic process"/>
    <property type="evidence" value="ECO:0007669"/>
    <property type="project" value="TreeGrafter"/>
</dbReference>
<dbReference type="Pfam" id="PF05448">
    <property type="entry name" value="AXE1"/>
    <property type="match status" value="1"/>
</dbReference>
<evidence type="ECO:0000256" key="1">
    <source>
        <dbReference type="PIRSR" id="PIRSR639069-1"/>
    </source>
</evidence>
<sequence length="324" mass="37087">MLDSMDYLDMKKYKGKDEPPSNFKIFWEERLKEVNSLELSYNMVLRGMNIPFAECYDLTYKSIDDSDIYSKVIIPKQREKCPVMFKFHGYQGRSSDWSEVFKFAASGVAVVMMDVRGQAGKSNDCGHYKGNTVKGHIVRGLPGDPEGLFYTKVYQDIALLIRIISECNKIDTSNMMSYGESQGGALALVAAALQPKIKKVFATYPFLSDFRRVLDLKYDTEAYDELHRYFKFVDPFYDNEENVFKKLGYIDVKNFASDINAEVMMVCGLLDDVCPPSTQYAIYNRLNANKKMLVLPEYGHESMNVTYQDMVFDWATGSNITGHN</sequence>
<dbReference type="PANTHER" id="PTHR40111:SF1">
    <property type="entry name" value="CEPHALOSPORIN-C DEACETYLASE"/>
    <property type="match status" value="1"/>
</dbReference>
<proteinExistence type="predicted"/>
<keyword evidence="5" id="KW-1185">Reference proteome</keyword>
<evidence type="ECO:0000313" key="5">
    <source>
        <dbReference type="Proteomes" id="UP000287101"/>
    </source>
</evidence>
<dbReference type="InterPro" id="IPR008391">
    <property type="entry name" value="AXE1_dom"/>
</dbReference>
<feature type="active site" description="Nucleophile" evidence="1">
    <location>
        <position position="181"/>
    </location>
</feature>
<dbReference type="InterPro" id="IPR039069">
    <property type="entry name" value="CE7"/>
</dbReference>
<feature type="active site" description="Charge relay system" evidence="1">
    <location>
        <position position="271"/>
    </location>
</feature>
<evidence type="ECO:0000259" key="3">
    <source>
        <dbReference type="Pfam" id="PF05448"/>
    </source>
</evidence>
<dbReference type="InterPro" id="IPR029058">
    <property type="entry name" value="AB_hydrolase_fold"/>
</dbReference>
<protein>
    <submittedName>
        <fullName evidence="4">Acetylxylan esterase</fullName>
    </submittedName>
</protein>
<dbReference type="RefSeq" id="WP_170167892.1">
    <property type="nucleotide sequence ID" value="NZ_CBCRYB010000001.1"/>
</dbReference>
<evidence type="ECO:0000313" key="4">
    <source>
        <dbReference type="EMBL" id="RSU03334.1"/>
    </source>
</evidence>